<dbReference type="PROSITE" id="PS50132">
    <property type="entry name" value="RGS"/>
    <property type="match status" value="1"/>
</dbReference>
<protein>
    <recommendedName>
        <fullName evidence="3">RGS domain-containing protein</fullName>
    </recommendedName>
</protein>
<feature type="region of interest" description="Disordered" evidence="1">
    <location>
        <begin position="296"/>
        <end position="316"/>
    </location>
</feature>
<dbReference type="AlphaFoldDB" id="A0A1R0H1Z5"/>
<dbReference type="InterPro" id="IPR036305">
    <property type="entry name" value="RGS_sf"/>
</dbReference>
<gene>
    <name evidence="4" type="ORF">AYI68_g2704</name>
</gene>
<comment type="caution">
    <text evidence="4">The sequence shown here is derived from an EMBL/GenBank/DDBJ whole genome shotgun (WGS) entry which is preliminary data.</text>
</comment>
<dbReference type="SUPFAM" id="SSF48097">
    <property type="entry name" value="Regulator of G-protein signaling, RGS"/>
    <property type="match status" value="1"/>
</dbReference>
<dbReference type="Gene3D" id="1.10.167.10">
    <property type="entry name" value="Regulator of G-protein Signalling 4, domain 2"/>
    <property type="match status" value="1"/>
</dbReference>
<evidence type="ECO:0000256" key="1">
    <source>
        <dbReference type="SAM" id="MobiDB-lite"/>
    </source>
</evidence>
<feature type="transmembrane region" description="Helical" evidence="2">
    <location>
        <begin position="785"/>
        <end position="809"/>
    </location>
</feature>
<feature type="transmembrane region" description="Helical" evidence="2">
    <location>
        <begin position="702"/>
        <end position="720"/>
    </location>
</feature>
<dbReference type="PANTHER" id="PTHR13155">
    <property type="entry name" value="A-KINASE ANCHOR PROTEINS"/>
    <property type="match status" value="1"/>
</dbReference>
<keyword evidence="2" id="KW-0812">Transmembrane</keyword>
<dbReference type="InterPro" id="IPR044926">
    <property type="entry name" value="RGS_subdomain_2"/>
</dbReference>
<feature type="compositionally biased region" description="Low complexity" evidence="1">
    <location>
        <begin position="45"/>
        <end position="55"/>
    </location>
</feature>
<dbReference type="STRING" id="133383.A0A1R0H1Z5"/>
<dbReference type="CDD" id="cd07440">
    <property type="entry name" value="RGS"/>
    <property type="match status" value="1"/>
</dbReference>
<feature type="compositionally biased region" description="Polar residues" evidence="1">
    <location>
        <begin position="19"/>
        <end position="44"/>
    </location>
</feature>
<dbReference type="EMBL" id="LSSL01001042">
    <property type="protein sequence ID" value="OLY83165.1"/>
    <property type="molecule type" value="Genomic_DNA"/>
</dbReference>
<keyword evidence="2" id="KW-1133">Transmembrane helix</keyword>
<organism evidence="4 5">
    <name type="scientific">Smittium mucronatum</name>
    <dbReference type="NCBI Taxonomy" id="133383"/>
    <lineage>
        <taxon>Eukaryota</taxon>
        <taxon>Fungi</taxon>
        <taxon>Fungi incertae sedis</taxon>
        <taxon>Zoopagomycota</taxon>
        <taxon>Kickxellomycotina</taxon>
        <taxon>Harpellomycetes</taxon>
        <taxon>Harpellales</taxon>
        <taxon>Legeriomycetaceae</taxon>
        <taxon>Smittium</taxon>
    </lineage>
</organism>
<feature type="compositionally biased region" description="Polar residues" evidence="1">
    <location>
        <begin position="1"/>
        <end position="12"/>
    </location>
</feature>
<evidence type="ECO:0000259" key="3">
    <source>
        <dbReference type="PROSITE" id="PS50132"/>
    </source>
</evidence>
<evidence type="ECO:0000313" key="5">
    <source>
        <dbReference type="Proteomes" id="UP000187455"/>
    </source>
</evidence>
<dbReference type="GO" id="GO:0008104">
    <property type="term" value="P:intracellular protein localization"/>
    <property type="evidence" value="ECO:0007669"/>
    <property type="project" value="TreeGrafter"/>
</dbReference>
<evidence type="ECO:0000256" key="2">
    <source>
        <dbReference type="SAM" id="Phobius"/>
    </source>
</evidence>
<feature type="compositionally biased region" description="Polar residues" evidence="1">
    <location>
        <begin position="109"/>
        <end position="125"/>
    </location>
</feature>
<feature type="transmembrane region" description="Helical" evidence="2">
    <location>
        <begin position="727"/>
        <end position="743"/>
    </location>
</feature>
<dbReference type="InterPro" id="IPR052246">
    <property type="entry name" value="Cell_Polariz_PKAAnc"/>
</dbReference>
<feature type="region of interest" description="Disordered" evidence="1">
    <location>
        <begin position="72"/>
        <end position="125"/>
    </location>
</feature>
<reference evidence="4 5" key="1">
    <citation type="journal article" date="2016" name="Mol. Biol. Evol.">
        <title>Genome-Wide Survey of Gut Fungi (Harpellales) Reveals the First Horizontally Transferred Ubiquitin Gene from a Mosquito Host.</title>
        <authorList>
            <person name="Wang Y."/>
            <person name="White M.M."/>
            <person name="Kvist S."/>
            <person name="Moncalvo J.M."/>
        </authorList>
    </citation>
    <scope>NUCLEOTIDE SEQUENCE [LARGE SCALE GENOMIC DNA]</scope>
    <source>
        <strain evidence="4 5">ALG-7-W6</strain>
    </source>
</reference>
<feature type="compositionally biased region" description="Low complexity" evidence="1">
    <location>
        <begin position="95"/>
        <end position="108"/>
    </location>
</feature>
<dbReference type="OrthoDB" id="5584247at2759"/>
<keyword evidence="2" id="KW-0472">Membrane</keyword>
<sequence>MSTFREPTNPGSLNEPFVYNNSPKNISQLTRNKTTPASRNNVARSNTNASNINITGSSTSISNNIRFNPNLTSNQKNIDHNTGPPNNTGFRLSGSIHNSSVTSNHNTSFLSTTKKNTSNNPDLASNNAILSNPYLNVNNPNIASSNKNIPKNSELVNSNEIRSNPYLNINNPNLTPINKNIPNSSELTDNNAILSNPYLNINKPTINPINKNTSNDSDLISDSEIRSNPYLNINNSNLTSTKKNIPDNSELINSNEIRSNPYLNINNPNLTPANEKIPKNSQLVNSNEVRSNPYLNINNSNLTSTKKTVQDSPKLYKSNTSRSIPIIIENNSNSNRNYNNPQNFDSERNARGELNINANPDPNVLQSQRLFYNKHKISPSNSHSEINLWDPFLNLLPPIGSRMAFNGVNKPSGKNMLKLLPKLDECIDQKALYPLCLFGYRQYLSNVENCEQDLDFYLDYVALAKSQKHIPEHDAEKVSRGNISSDIADNSTRNNLISTIDRNSSGAHNISRDAFNSVTLSPDSSLDDPFVTCLKHDLCRKQAQRIDLAKSHSENYQNSFKNPKNSIDTRLQMNNALDSDSIFSNYFNTNNANNYTKARKKSNNTSIGKDFDPLNLKKLTPVERIYNKYIKPDSVSEVYIPHEIKRQIQNSIEYENVKSYSVLDPAAQYIHKTMRTETYPRFLKERYSHNIQPNIAICRICLGLFFLVSAFTAEFSLVFLSIVPKKWRWLPIIGFFFGFYFLFSGTTRMDPLLLLCKNANYIGTSFQKVYSHYIISHYFAKSFKIILSSLALATLITGIFYAVPGTFFYT</sequence>
<dbReference type="GO" id="GO:0005886">
    <property type="term" value="C:plasma membrane"/>
    <property type="evidence" value="ECO:0007669"/>
    <property type="project" value="TreeGrafter"/>
</dbReference>
<evidence type="ECO:0000313" key="4">
    <source>
        <dbReference type="EMBL" id="OLY83165.1"/>
    </source>
</evidence>
<accession>A0A1R0H1Z5</accession>
<feature type="compositionally biased region" description="Polar residues" evidence="1">
    <location>
        <begin position="296"/>
        <end position="311"/>
    </location>
</feature>
<dbReference type="PANTHER" id="PTHR13155:SF1">
    <property type="entry name" value="A-KINASE ANCHOR PROTEIN 10, MITOCHONDRIAL"/>
    <property type="match status" value="1"/>
</dbReference>
<feature type="region of interest" description="Disordered" evidence="1">
    <location>
        <begin position="1"/>
        <end position="55"/>
    </location>
</feature>
<keyword evidence="5" id="KW-1185">Reference proteome</keyword>
<dbReference type="Pfam" id="PF00615">
    <property type="entry name" value="RGS"/>
    <property type="match status" value="1"/>
</dbReference>
<dbReference type="Proteomes" id="UP000187455">
    <property type="component" value="Unassembled WGS sequence"/>
</dbReference>
<proteinExistence type="predicted"/>
<name>A0A1R0H1Z5_9FUNG</name>
<feature type="domain" description="RGS" evidence="3">
    <location>
        <begin position="623"/>
        <end position="692"/>
    </location>
</feature>
<dbReference type="InterPro" id="IPR016137">
    <property type="entry name" value="RGS"/>
</dbReference>